<dbReference type="InterPro" id="IPR010721">
    <property type="entry name" value="UstE-like"/>
</dbReference>
<evidence type="ECO:0000256" key="1">
    <source>
        <dbReference type="SAM" id="Phobius"/>
    </source>
</evidence>
<sequence length="345" mass="39437">MQNILYSPERIPAEFVHPLKFMIFNCFWSWALGEITGNVSQVDRVWTFLPVIYTGYFTFYPLLDSAPAYIKAAGVRPRVLLMFTLQVCWMLRLSYNTYRRGLFSLKDEDYRWAVLRQKIPPWLFKVFNLSFIAITQNILLFLLGIPAAAALRQPLSANALGTSDYVLAVAFLITLGLEFVSDNQQFAYQSFKHATDPVEYKKAQPYIEWPGARLAWTEADRKRGFVTRGLWAWCRHPNFLCEQTIWFLVALFPVLSAPAFTFPPTSLTPLGPIVPAIALSLLFVSSTAFTEAITLSKYPVEYAAYQERVGMFLPFVTGLKGAWLAYTGRKDKVEAMVWGRRGKQE</sequence>
<dbReference type="HOGENOM" id="CLU_043418_0_0_1"/>
<dbReference type="GO" id="GO:0016020">
    <property type="term" value="C:membrane"/>
    <property type="evidence" value="ECO:0007669"/>
    <property type="project" value="TreeGrafter"/>
</dbReference>
<feature type="transmembrane region" description="Helical" evidence="1">
    <location>
        <begin position="75"/>
        <end position="95"/>
    </location>
</feature>
<dbReference type="InParanoid" id="A0A067N580"/>
<proteinExistence type="predicted"/>
<keyword evidence="1" id="KW-0472">Membrane</keyword>
<feature type="transmembrane region" description="Helical" evidence="1">
    <location>
        <begin position="245"/>
        <end position="263"/>
    </location>
</feature>
<evidence type="ECO:0000313" key="3">
    <source>
        <dbReference type="Proteomes" id="UP000027195"/>
    </source>
</evidence>
<organism evidence="2 3">
    <name type="scientific">Botryobasidium botryosum (strain FD-172 SS1)</name>
    <dbReference type="NCBI Taxonomy" id="930990"/>
    <lineage>
        <taxon>Eukaryota</taxon>
        <taxon>Fungi</taxon>
        <taxon>Dikarya</taxon>
        <taxon>Basidiomycota</taxon>
        <taxon>Agaricomycotina</taxon>
        <taxon>Agaricomycetes</taxon>
        <taxon>Cantharellales</taxon>
        <taxon>Botryobasidiaceae</taxon>
        <taxon>Botryobasidium</taxon>
    </lineage>
</organism>
<accession>A0A067N580</accession>
<evidence type="ECO:0008006" key="4">
    <source>
        <dbReference type="Google" id="ProtNLM"/>
    </source>
</evidence>
<dbReference type="PANTHER" id="PTHR32251">
    <property type="entry name" value="3-OXO-5-ALPHA-STEROID 4-DEHYDROGENASE"/>
    <property type="match status" value="1"/>
</dbReference>
<reference evidence="3" key="1">
    <citation type="journal article" date="2014" name="Proc. Natl. Acad. Sci. U.S.A.">
        <title>Extensive sampling of basidiomycete genomes demonstrates inadequacy of the white-rot/brown-rot paradigm for wood decay fungi.</title>
        <authorList>
            <person name="Riley R."/>
            <person name="Salamov A.A."/>
            <person name="Brown D.W."/>
            <person name="Nagy L.G."/>
            <person name="Floudas D."/>
            <person name="Held B.W."/>
            <person name="Levasseur A."/>
            <person name="Lombard V."/>
            <person name="Morin E."/>
            <person name="Otillar R."/>
            <person name="Lindquist E.A."/>
            <person name="Sun H."/>
            <person name="LaButti K.M."/>
            <person name="Schmutz J."/>
            <person name="Jabbour D."/>
            <person name="Luo H."/>
            <person name="Baker S.E."/>
            <person name="Pisabarro A.G."/>
            <person name="Walton J.D."/>
            <person name="Blanchette R.A."/>
            <person name="Henrissat B."/>
            <person name="Martin F."/>
            <person name="Cullen D."/>
            <person name="Hibbett D.S."/>
            <person name="Grigoriev I.V."/>
        </authorList>
    </citation>
    <scope>NUCLEOTIDE SEQUENCE [LARGE SCALE GENOMIC DNA]</scope>
    <source>
        <strain evidence="3">FD-172 SS1</strain>
    </source>
</reference>
<dbReference type="Gene3D" id="1.20.120.1630">
    <property type="match status" value="1"/>
</dbReference>
<keyword evidence="3" id="KW-1185">Reference proteome</keyword>
<keyword evidence="1" id="KW-1133">Transmembrane helix</keyword>
<dbReference type="Proteomes" id="UP000027195">
    <property type="component" value="Unassembled WGS sequence"/>
</dbReference>
<dbReference type="FunCoup" id="A0A067N580">
    <property type="interactions" value="165"/>
</dbReference>
<feature type="transmembrane region" description="Helical" evidence="1">
    <location>
        <begin position="15"/>
        <end position="33"/>
    </location>
</feature>
<feature type="transmembrane region" description="Helical" evidence="1">
    <location>
        <begin position="45"/>
        <end position="63"/>
    </location>
</feature>
<keyword evidence="1" id="KW-0812">Transmembrane</keyword>
<dbReference type="PANTHER" id="PTHR32251:SF23">
    <property type="entry name" value="3-OXO-5-ALPHA-STEROID 4-DEHYDROGENASE (DUF1295)"/>
    <property type="match status" value="1"/>
</dbReference>
<feature type="transmembrane region" description="Helical" evidence="1">
    <location>
        <begin position="165"/>
        <end position="181"/>
    </location>
</feature>
<dbReference type="AlphaFoldDB" id="A0A067N580"/>
<name>A0A067N580_BOTB1</name>
<evidence type="ECO:0000313" key="2">
    <source>
        <dbReference type="EMBL" id="KDQ19277.1"/>
    </source>
</evidence>
<protein>
    <recommendedName>
        <fullName evidence="4">Steroid 5-alpha reductase C-terminal domain-containing protein</fullName>
    </recommendedName>
</protein>
<dbReference type="EMBL" id="KL198019">
    <property type="protein sequence ID" value="KDQ19277.1"/>
    <property type="molecule type" value="Genomic_DNA"/>
</dbReference>
<gene>
    <name evidence="2" type="ORF">BOTBODRAFT_27857</name>
</gene>
<feature type="transmembrane region" description="Helical" evidence="1">
    <location>
        <begin position="126"/>
        <end position="145"/>
    </location>
</feature>
<dbReference type="Pfam" id="PF06966">
    <property type="entry name" value="DUF1295"/>
    <property type="match status" value="1"/>
</dbReference>
<dbReference type="OrthoDB" id="201504at2759"/>
<feature type="transmembrane region" description="Helical" evidence="1">
    <location>
        <begin position="269"/>
        <end position="289"/>
    </location>
</feature>